<dbReference type="EMBL" id="MFID01000015">
    <property type="protein sequence ID" value="OGF81200.1"/>
    <property type="molecule type" value="Genomic_DNA"/>
</dbReference>
<dbReference type="Proteomes" id="UP000178114">
    <property type="component" value="Unassembled WGS sequence"/>
</dbReference>
<evidence type="ECO:0000313" key="3">
    <source>
        <dbReference type="Proteomes" id="UP000178114"/>
    </source>
</evidence>
<accession>A0A1F5WZY2</accession>
<keyword evidence="1" id="KW-1133">Transmembrane helix</keyword>
<keyword evidence="1" id="KW-0812">Transmembrane</keyword>
<comment type="caution">
    <text evidence="2">The sequence shown here is derived from an EMBL/GenBank/DDBJ whole genome shotgun (WGS) entry which is preliminary data.</text>
</comment>
<evidence type="ECO:0000256" key="1">
    <source>
        <dbReference type="SAM" id="Phobius"/>
    </source>
</evidence>
<organism evidence="2 3">
    <name type="scientific">Candidatus Giovannonibacteria bacterium RIFCSPLOWO2_01_FULL_45_34</name>
    <dbReference type="NCBI Taxonomy" id="1798351"/>
    <lineage>
        <taxon>Bacteria</taxon>
        <taxon>Candidatus Giovannoniibacteriota</taxon>
    </lineage>
</organism>
<sequence length="63" mass="7226">MITKNTENFEEFCVGNPYYPECAKIEQNHGITYIVIGGIVIILSAVIIEKTLKWLYDKFSKKA</sequence>
<reference evidence="2 3" key="1">
    <citation type="journal article" date="2016" name="Nat. Commun.">
        <title>Thousands of microbial genomes shed light on interconnected biogeochemical processes in an aquifer system.</title>
        <authorList>
            <person name="Anantharaman K."/>
            <person name="Brown C.T."/>
            <person name="Hug L.A."/>
            <person name="Sharon I."/>
            <person name="Castelle C.J."/>
            <person name="Probst A.J."/>
            <person name="Thomas B.C."/>
            <person name="Singh A."/>
            <person name="Wilkins M.J."/>
            <person name="Karaoz U."/>
            <person name="Brodie E.L."/>
            <person name="Williams K.H."/>
            <person name="Hubbard S.S."/>
            <person name="Banfield J.F."/>
        </authorList>
    </citation>
    <scope>NUCLEOTIDE SEQUENCE [LARGE SCALE GENOMIC DNA]</scope>
</reference>
<gene>
    <name evidence="2" type="ORF">A2930_00375</name>
</gene>
<name>A0A1F5WZY2_9BACT</name>
<evidence type="ECO:0000313" key="2">
    <source>
        <dbReference type="EMBL" id="OGF81200.1"/>
    </source>
</evidence>
<keyword evidence="1" id="KW-0472">Membrane</keyword>
<protein>
    <submittedName>
        <fullName evidence="2">Uncharacterized protein</fullName>
    </submittedName>
</protein>
<proteinExistence type="predicted"/>
<dbReference type="AlphaFoldDB" id="A0A1F5WZY2"/>
<feature type="transmembrane region" description="Helical" evidence="1">
    <location>
        <begin position="30"/>
        <end position="48"/>
    </location>
</feature>